<dbReference type="AlphaFoldDB" id="A0A916WWG9"/>
<dbReference type="RefSeq" id="WP_150494111.1">
    <property type="nucleotide sequence ID" value="NZ_BMFA01000001.1"/>
</dbReference>
<feature type="region of interest" description="Disordered" evidence="1">
    <location>
        <begin position="347"/>
        <end position="377"/>
    </location>
</feature>
<accession>A0A916WWG9</accession>
<dbReference type="EMBL" id="BMFA01000001">
    <property type="protein sequence ID" value="GGB35918.1"/>
    <property type="molecule type" value="Genomic_DNA"/>
</dbReference>
<dbReference type="Pfam" id="PF10098">
    <property type="entry name" value="DUF2336"/>
    <property type="match status" value="1"/>
</dbReference>
<dbReference type="OrthoDB" id="7888976at2"/>
<dbReference type="Proteomes" id="UP000605148">
    <property type="component" value="Unassembled WGS sequence"/>
</dbReference>
<dbReference type="InterPro" id="IPR019285">
    <property type="entry name" value="DUF2336"/>
</dbReference>
<evidence type="ECO:0008006" key="4">
    <source>
        <dbReference type="Google" id="ProtNLM"/>
    </source>
</evidence>
<sequence length="377" mass="41024">MLSLSKLAELAKDKTSTGRKSLVAAVTDLFLSADDDHVEEVSLIFGDIVMHVLGQLEHETRLALAKRVGRHRSAPHKLMKELAQDTIEIARPVLEDSPVLKMSDLVDVAATQSMDHLSAIAGRSNLDEAVTEVLVDRGDSSVLTKVTANPGAHFADTTYLRLVDKAKADPDIQSALVQRTDMPEEAARMLVPFLSKELTERIKELNVDGALVQVMAERAAAEVAARAQRAQQTRDQINQLIKDVAAGKTKIDDAVSYFAKSDRAAELGILLAKVSNLPAAGVSRLVYTESDKALSIICKANGVTQSAYKHILTMRAKHLRMGGLELNAALQRYSALTDSSAQKSLGAIRASIEQHMPKREDETKKDGKKPVPFAVHR</sequence>
<proteinExistence type="predicted"/>
<name>A0A916WWG9_9HYPH</name>
<evidence type="ECO:0000313" key="3">
    <source>
        <dbReference type="Proteomes" id="UP000605148"/>
    </source>
</evidence>
<organism evidence="2 3">
    <name type="scientific">Roseibium aquae</name>
    <dbReference type="NCBI Taxonomy" id="1323746"/>
    <lineage>
        <taxon>Bacteria</taxon>
        <taxon>Pseudomonadati</taxon>
        <taxon>Pseudomonadota</taxon>
        <taxon>Alphaproteobacteria</taxon>
        <taxon>Hyphomicrobiales</taxon>
        <taxon>Stappiaceae</taxon>
        <taxon>Roseibium</taxon>
    </lineage>
</organism>
<evidence type="ECO:0000313" key="2">
    <source>
        <dbReference type="EMBL" id="GGB35918.1"/>
    </source>
</evidence>
<gene>
    <name evidence="2" type="ORF">GCM10011316_05080</name>
</gene>
<evidence type="ECO:0000256" key="1">
    <source>
        <dbReference type="SAM" id="MobiDB-lite"/>
    </source>
</evidence>
<reference evidence="2" key="1">
    <citation type="journal article" date="2014" name="Int. J. Syst. Evol. Microbiol.">
        <title>Complete genome sequence of Corynebacterium casei LMG S-19264T (=DSM 44701T), isolated from a smear-ripened cheese.</title>
        <authorList>
            <consortium name="US DOE Joint Genome Institute (JGI-PGF)"/>
            <person name="Walter F."/>
            <person name="Albersmeier A."/>
            <person name="Kalinowski J."/>
            <person name="Ruckert C."/>
        </authorList>
    </citation>
    <scope>NUCLEOTIDE SEQUENCE</scope>
    <source>
        <strain evidence="2">CGMCC 1.12426</strain>
    </source>
</reference>
<feature type="compositionally biased region" description="Basic and acidic residues" evidence="1">
    <location>
        <begin position="355"/>
        <end position="369"/>
    </location>
</feature>
<protein>
    <recommendedName>
        <fullName evidence="4">DUF2336 domain-containing protein</fullName>
    </recommendedName>
</protein>
<reference evidence="2" key="2">
    <citation type="submission" date="2020-09" db="EMBL/GenBank/DDBJ databases">
        <authorList>
            <person name="Sun Q."/>
            <person name="Zhou Y."/>
        </authorList>
    </citation>
    <scope>NUCLEOTIDE SEQUENCE</scope>
    <source>
        <strain evidence="2">CGMCC 1.12426</strain>
    </source>
</reference>
<keyword evidence="3" id="KW-1185">Reference proteome</keyword>
<comment type="caution">
    <text evidence="2">The sequence shown here is derived from an EMBL/GenBank/DDBJ whole genome shotgun (WGS) entry which is preliminary data.</text>
</comment>